<dbReference type="OrthoDB" id="197980at2759"/>
<evidence type="ECO:0000256" key="1">
    <source>
        <dbReference type="ARBA" id="ARBA00004141"/>
    </source>
</evidence>
<organism evidence="8 9">
    <name type="scientific">Albugo candida</name>
    <dbReference type="NCBI Taxonomy" id="65357"/>
    <lineage>
        <taxon>Eukaryota</taxon>
        <taxon>Sar</taxon>
        <taxon>Stramenopiles</taxon>
        <taxon>Oomycota</taxon>
        <taxon>Peronosporomycetes</taxon>
        <taxon>Albuginales</taxon>
        <taxon>Albuginaceae</taxon>
        <taxon>Albugo</taxon>
    </lineage>
</organism>
<keyword evidence="5 6" id="KW-0472">Membrane</keyword>
<dbReference type="InterPro" id="IPR013122">
    <property type="entry name" value="PKD1_2_channel"/>
</dbReference>
<gene>
    <name evidence="8" type="ORF">BN9_001460</name>
</gene>
<dbReference type="InParanoid" id="A0A024FYJ9"/>
<dbReference type="Proteomes" id="UP000053237">
    <property type="component" value="Unassembled WGS sequence"/>
</dbReference>
<comment type="subcellular location">
    <subcellularLocation>
        <location evidence="1">Membrane</location>
        <topology evidence="1">Multi-pass membrane protein</topology>
    </subcellularLocation>
</comment>
<dbReference type="AlphaFoldDB" id="A0A024FYJ9"/>
<dbReference type="EMBL" id="CAIX01000001">
    <property type="protein sequence ID" value="CCI39363.1"/>
    <property type="molecule type" value="Genomic_DNA"/>
</dbReference>
<accession>A0A024FYJ9</accession>
<proteinExistence type="predicted"/>
<dbReference type="GO" id="GO:0005216">
    <property type="term" value="F:monoatomic ion channel activity"/>
    <property type="evidence" value="ECO:0007669"/>
    <property type="project" value="InterPro"/>
</dbReference>
<protein>
    <recommendedName>
        <fullName evidence="7">Polycystin cation channel PKD1/PKD2 domain-containing protein</fullName>
    </recommendedName>
</protein>
<evidence type="ECO:0000256" key="5">
    <source>
        <dbReference type="ARBA" id="ARBA00023136"/>
    </source>
</evidence>
<keyword evidence="2 6" id="KW-0812">Transmembrane</keyword>
<evidence type="ECO:0000256" key="2">
    <source>
        <dbReference type="ARBA" id="ARBA00022692"/>
    </source>
</evidence>
<reference evidence="8 9" key="1">
    <citation type="submission" date="2012-05" db="EMBL/GenBank/DDBJ databases">
        <title>Recombination and specialization in a pathogen metapopulation.</title>
        <authorList>
            <person name="Gardiner A."/>
            <person name="Kemen E."/>
            <person name="Schultz-Larsen T."/>
            <person name="MacLean D."/>
            <person name="Van Oosterhout C."/>
            <person name="Jones J.D.G."/>
        </authorList>
    </citation>
    <scope>NUCLEOTIDE SEQUENCE [LARGE SCALE GENOMIC DNA]</scope>
    <source>
        <strain evidence="8 9">Ac Nc2</strain>
    </source>
</reference>
<evidence type="ECO:0000256" key="4">
    <source>
        <dbReference type="ARBA" id="ARBA00022989"/>
    </source>
</evidence>
<keyword evidence="3" id="KW-0677">Repeat</keyword>
<comment type="caution">
    <text evidence="8">The sequence shown here is derived from an EMBL/GenBank/DDBJ whole genome shotgun (WGS) entry which is preliminary data.</text>
</comment>
<dbReference type="InterPro" id="IPR024862">
    <property type="entry name" value="TRPV"/>
</dbReference>
<evidence type="ECO:0000313" key="9">
    <source>
        <dbReference type="Proteomes" id="UP000053237"/>
    </source>
</evidence>
<feature type="domain" description="Polycystin cation channel PKD1/PKD2" evidence="7">
    <location>
        <begin position="76"/>
        <end position="243"/>
    </location>
</feature>
<name>A0A024FYJ9_9STRA</name>
<dbReference type="PANTHER" id="PTHR10582:SF2">
    <property type="entry name" value="INACTIVE"/>
    <property type="match status" value="1"/>
</dbReference>
<evidence type="ECO:0000256" key="6">
    <source>
        <dbReference type="SAM" id="Phobius"/>
    </source>
</evidence>
<dbReference type="STRING" id="65357.A0A024FYJ9"/>
<dbReference type="PANTHER" id="PTHR10582">
    <property type="entry name" value="TRANSIENT RECEPTOR POTENTIAL ION CHANNEL PROTEIN"/>
    <property type="match status" value="1"/>
</dbReference>
<keyword evidence="4 6" id="KW-1133">Transmembrane helix</keyword>
<feature type="transmembrane region" description="Helical" evidence="6">
    <location>
        <begin position="105"/>
        <end position="125"/>
    </location>
</feature>
<dbReference type="GO" id="GO:0005886">
    <property type="term" value="C:plasma membrane"/>
    <property type="evidence" value="ECO:0007669"/>
    <property type="project" value="TreeGrafter"/>
</dbReference>
<evidence type="ECO:0000313" key="8">
    <source>
        <dbReference type="EMBL" id="CCI39363.1"/>
    </source>
</evidence>
<evidence type="ECO:0000259" key="7">
    <source>
        <dbReference type="Pfam" id="PF08016"/>
    </source>
</evidence>
<feature type="transmembrane region" description="Helical" evidence="6">
    <location>
        <begin position="196"/>
        <end position="217"/>
    </location>
</feature>
<sequence length="317" mass="37854">MTAFAHTRWNSFARRKLRHEFRIYFLYFVSYFISTYLDVGDTLVGMPVGGYSSPISFRHQNWQENLRDLGKVTCSIINAYYTVQEYRSYRKCGSLRIYFRDGWNWFDLLQICCVWLLFGTEIAALSDPNLLTTDAYELVVTEESYYNRRMWRRYKLRTTLLSIVGPQIFIKWIQFARGNQVFGPFVRMIFKMFRDILVFFIVFCVFLFGFAFAFFILQLEGFRSYLSAITSVFQLSVGSWDWERTIMLLNLLIAMLGNTYDNIWEDRLLFYELERAKATLAIQTSLNDDEYDEQYWCRRLYVLEGDAPIEGIQLQKF</sequence>
<dbReference type="GO" id="GO:0098703">
    <property type="term" value="P:calcium ion import across plasma membrane"/>
    <property type="evidence" value="ECO:0007669"/>
    <property type="project" value="TreeGrafter"/>
</dbReference>
<feature type="transmembrane region" description="Helical" evidence="6">
    <location>
        <begin position="21"/>
        <end position="37"/>
    </location>
</feature>
<dbReference type="Pfam" id="PF08016">
    <property type="entry name" value="PKD_channel"/>
    <property type="match status" value="1"/>
</dbReference>
<keyword evidence="9" id="KW-1185">Reference proteome</keyword>
<evidence type="ECO:0000256" key="3">
    <source>
        <dbReference type="ARBA" id="ARBA00022737"/>
    </source>
</evidence>